<dbReference type="EMBL" id="MG288682">
    <property type="protein sequence ID" value="AVX35185.1"/>
    <property type="molecule type" value="Genomic_DNA"/>
</dbReference>
<dbReference type="AlphaFoldDB" id="A0A2R4NGC4"/>
<evidence type="ECO:0000313" key="1">
    <source>
        <dbReference type="EMBL" id="AVX35185.1"/>
    </source>
</evidence>
<dbReference type="AntiFam" id="ANF00057">
    <property type="entry name" value="Translation of E. coli type CRISPR repeat"/>
</dbReference>
<name>A0A2R4NGC4_KLEAE</name>
<geneLocation type="plasmid" evidence="1">
    <name>pE20-HI3</name>
</geneLocation>
<accession>A0A2R4NGC4</accession>
<protein>
    <submittedName>
        <fullName evidence="1">Uncharacterized protein</fullName>
    </submittedName>
</protein>
<reference evidence="1" key="1">
    <citation type="journal article" date="2018" name="Front. Microbiol.">
        <title>Dissemination of KPC-2-Encoding IncX6 Plasmids Among Multiple Enterobacteriaceae Species in a Single Chinese Hospital.</title>
        <authorList>
            <person name="Li B."/>
            <person name="Feng J."/>
            <person name="Zhan Z."/>
            <person name="Yin Z."/>
            <person name="Jiang Q."/>
            <person name="Wei P."/>
            <person name="Chen X."/>
            <person name="Gao B."/>
            <person name="Hou J."/>
            <person name="Mao P."/>
            <person name="Wu W."/>
            <person name="Chen W."/>
            <person name="Tong Y."/>
            <person name="Wang J."/>
            <person name="Li B."/>
            <person name="Zhou D."/>
        </authorList>
    </citation>
    <scope>NUCLEOTIDE SEQUENCE</scope>
    <source>
        <strain evidence="1">E20</strain>
        <plasmid evidence="1">pE20-HI3</plasmid>
    </source>
</reference>
<organism evidence="1">
    <name type="scientific">Klebsiella aerogenes</name>
    <name type="common">Enterobacter aerogenes</name>
    <dbReference type="NCBI Taxonomy" id="548"/>
    <lineage>
        <taxon>Bacteria</taxon>
        <taxon>Pseudomonadati</taxon>
        <taxon>Pseudomonadota</taxon>
        <taxon>Gammaproteobacteria</taxon>
        <taxon>Enterobacterales</taxon>
        <taxon>Enterobacteriaceae</taxon>
        <taxon>Klebsiella/Raoultella group</taxon>
        <taxon>Klebsiella</taxon>
    </lineage>
</organism>
<keyword evidence="1" id="KW-0614">Plasmid</keyword>
<sequence length="202" mass="22356">MASIPPVCGGYRNQYALMLKNGRYSPRVRGLSEQRFRIIWLERVFPPCAGVIGGALNRHPLAGSIPPVCGGYRWCCPRLPAGWKYSPRVRGLSVVLSTVTRWLEVFPPHAGVIGHPHGYLLHSVSIPPACGGYRLREAKTPPRQGYSPRVRGLSVTFWQLVKHFCVFPPHAGVIGENGNLHKNVFCIPPVCGGYRPRLSKAK</sequence>
<proteinExistence type="predicted"/>